<name>A0AAV7TWD6_PLEWA</name>
<proteinExistence type="predicted"/>
<evidence type="ECO:0000313" key="1">
    <source>
        <dbReference type="EMBL" id="KAJ1180494.1"/>
    </source>
</evidence>
<dbReference type="AlphaFoldDB" id="A0AAV7TWD6"/>
<comment type="caution">
    <text evidence="1">The sequence shown here is derived from an EMBL/GenBank/DDBJ whole genome shotgun (WGS) entry which is preliminary data.</text>
</comment>
<accession>A0AAV7TWD6</accession>
<dbReference type="Proteomes" id="UP001066276">
    <property type="component" value="Chromosome 3_2"/>
</dbReference>
<organism evidence="1 2">
    <name type="scientific">Pleurodeles waltl</name>
    <name type="common">Iberian ribbed newt</name>
    <dbReference type="NCBI Taxonomy" id="8319"/>
    <lineage>
        <taxon>Eukaryota</taxon>
        <taxon>Metazoa</taxon>
        <taxon>Chordata</taxon>
        <taxon>Craniata</taxon>
        <taxon>Vertebrata</taxon>
        <taxon>Euteleostomi</taxon>
        <taxon>Amphibia</taxon>
        <taxon>Batrachia</taxon>
        <taxon>Caudata</taxon>
        <taxon>Salamandroidea</taxon>
        <taxon>Salamandridae</taxon>
        <taxon>Pleurodelinae</taxon>
        <taxon>Pleurodeles</taxon>
    </lineage>
</organism>
<dbReference type="EMBL" id="JANPWB010000006">
    <property type="protein sequence ID" value="KAJ1180494.1"/>
    <property type="molecule type" value="Genomic_DNA"/>
</dbReference>
<sequence length="70" mass="8737">MTVWIHRHPFEDDRHKVRQALQPFSAFSLGSYGKREEWEVAIRWYGRWYRVRQRETPEQRQTNVECLVCW</sequence>
<reference evidence="1" key="1">
    <citation type="journal article" date="2022" name="bioRxiv">
        <title>Sequencing and chromosome-scale assembly of the giantPleurodeles waltlgenome.</title>
        <authorList>
            <person name="Brown T."/>
            <person name="Elewa A."/>
            <person name="Iarovenko S."/>
            <person name="Subramanian E."/>
            <person name="Araus A.J."/>
            <person name="Petzold A."/>
            <person name="Susuki M."/>
            <person name="Suzuki K.-i.T."/>
            <person name="Hayashi T."/>
            <person name="Toyoda A."/>
            <person name="Oliveira C."/>
            <person name="Osipova E."/>
            <person name="Leigh N.D."/>
            <person name="Simon A."/>
            <person name="Yun M.H."/>
        </authorList>
    </citation>
    <scope>NUCLEOTIDE SEQUENCE</scope>
    <source>
        <strain evidence="1">20211129_DDA</strain>
        <tissue evidence="1">Liver</tissue>
    </source>
</reference>
<protein>
    <submittedName>
        <fullName evidence="1">Uncharacterized protein</fullName>
    </submittedName>
</protein>
<evidence type="ECO:0000313" key="2">
    <source>
        <dbReference type="Proteomes" id="UP001066276"/>
    </source>
</evidence>
<keyword evidence="2" id="KW-1185">Reference proteome</keyword>
<gene>
    <name evidence="1" type="ORF">NDU88_005715</name>
</gene>